<dbReference type="PATRIC" id="fig|454.4.peg.1700"/>
<dbReference type="InterPro" id="IPR014914">
    <property type="entry name" value="RES_dom"/>
</dbReference>
<protein>
    <submittedName>
        <fullName evidence="2">RES domain-containing protein</fullName>
    </submittedName>
</protein>
<accession>A0A0W0VMZ6</accession>
<reference evidence="3 5" key="2">
    <citation type="submission" date="2019-03" db="EMBL/GenBank/DDBJ databases">
        <title>Diverse conjugative elements silence natural transformation in Legionella species.</title>
        <authorList>
            <person name="Durieux I."/>
            <person name="Ginevra C."/>
            <person name="Attaiech L."/>
            <person name="Picq K."/>
            <person name="Juan P.A."/>
            <person name="Jarraud S."/>
            <person name="Charpentier X."/>
        </authorList>
    </citation>
    <scope>NUCLEOTIDE SEQUENCE [LARGE SCALE GENOMIC DNA]</scope>
    <source>
        <strain evidence="3 5">HL-0427-4011</strain>
    </source>
</reference>
<evidence type="ECO:0000313" key="5">
    <source>
        <dbReference type="Proteomes" id="UP000295517"/>
    </source>
</evidence>
<dbReference type="Pfam" id="PF08808">
    <property type="entry name" value="RES"/>
    <property type="match status" value="1"/>
</dbReference>
<organism evidence="2 4">
    <name type="scientific">Legionella israelensis</name>
    <dbReference type="NCBI Taxonomy" id="454"/>
    <lineage>
        <taxon>Bacteria</taxon>
        <taxon>Pseudomonadati</taxon>
        <taxon>Pseudomonadota</taxon>
        <taxon>Gammaproteobacteria</taxon>
        <taxon>Legionellales</taxon>
        <taxon>Legionellaceae</taxon>
        <taxon>Legionella</taxon>
    </lineage>
</organism>
<feature type="domain" description="RES" evidence="1">
    <location>
        <begin position="66"/>
        <end position="196"/>
    </location>
</feature>
<dbReference type="STRING" id="454.Lisr_1559"/>
<dbReference type="OrthoDB" id="9795903at2"/>
<name>A0A0W0VMZ6_9GAMM</name>
<keyword evidence="4" id="KW-1185">Reference proteome</keyword>
<dbReference type="AlphaFoldDB" id="A0A0W0VMZ6"/>
<reference evidence="2 4" key="1">
    <citation type="submission" date="2015-11" db="EMBL/GenBank/DDBJ databases">
        <title>Genomic analysis of 38 Legionella species identifies large and diverse effector repertoires.</title>
        <authorList>
            <person name="Burstein D."/>
            <person name="Amaro F."/>
            <person name="Zusman T."/>
            <person name="Lifshitz Z."/>
            <person name="Cohen O."/>
            <person name="Gilbert J.A."/>
            <person name="Pupko T."/>
            <person name="Shuman H.A."/>
            <person name="Segal G."/>
        </authorList>
    </citation>
    <scope>NUCLEOTIDE SEQUENCE [LARGE SCALE GENOMIC DNA]</scope>
    <source>
        <strain evidence="2 4">Bercovier 4</strain>
    </source>
</reference>
<evidence type="ECO:0000259" key="1">
    <source>
        <dbReference type="SMART" id="SM00953"/>
    </source>
</evidence>
<evidence type="ECO:0000313" key="3">
    <source>
        <dbReference type="EMBL" id="QBR85345.1"/>
    </source>
</evidence>
<dbReference type="Proteomes" id="UP000295517">
    <property type="component" value="Chromosome"/>
</dbReference>
<dbReference type="EMBL" id="LNYH01000093">
    <property type="protein sequence ID" value="KTD21450.1"/>
    <property type="molecule type" value="Genomic_DNA"/>
</dbReference>
<sequence length="249" mass="29134">MDYARDVFRNIRGIKKSQDLFDDLSNDPMDWEAANSLEIYTHPPLQNAQIIQRAFDYSKNDFIDYPFEHITQSRYSDGSIAVWYGSETMETSIYETAFHFMKEILDAPDAFSEESFIQIDRRIAKVNCCGLAFDLSPKADEFPWLIDPVNYTKCQEIGRRVATEGHPLLRVPSARHDKGINIVAFSQQVLSNPREFCKLQYKFDLINNNLMVFRNKEQVKQFDFFINELNNFNITSFMADNKSREKTRT</sequence>
<dbReference type="Proteomes" id="UP000054761">
    <property type="component" value="Unassembled WGS sequence"/>
</dbReference>
<gene>
    <name evidence="3" type="ORF">E3983_07325</name>
    <name evidence="2" type="ORF">Lisr_1559</name>
</gene>
<dbReference type="SMART" id="SM00953">
    <property type="entry name" value="RES"/>
    <property type="match status" value="1"/>
</dbReference>
<evidence type="ECO:0000313" key="2">
    <source>
        <dbReference type="EMBL" id="KTD21450.1"/>
    </source>
</evidence>
<proteinExistence type="predicted"/>
<evidence type="ECO:0000313" key="4">
    <source>
        <dbReference type="Proteomes" id="UP000054761"/>
    </source>
</evidence>
<dbReference type="EMBL" id="CP038254">
    <property type="protein sequence ID" value="QBR85345.1"/>
    <property type="molecule type" value="Genomic_DNA"/>
</dbReference>